<gene>
    <name evidence="1" type="ORF">CFR72_06380</name>
</gene>
<organism evidence="1 2">
    <name type="scientific">Gluconacetobacter entanii</name>
    <dbReference type="NCBI Taxonomy" id="108528"/>
    <lineage>
        <taxon>Bacteria</taxon>
        <taxon>Pseudomonadati</taxon>
        <taxon>Pseudomonadota</taxon>
        <taxon>Alphaproteobacteria</taxon>
        <taxon>Acetobacterales</taxon>
        <taxon>Acetobacteraceae</taxon>
        <taxon>Gluconacetobacter</taxon>
    </lineage>
</organism>
<dbReference type="InterPro" id="IPR008593">
    <property type="entry name" value="Dam_MeTrfase"/>
</dbReference>
<accession>A0A318PSS3</accession>
<dbReference type="GO" id="GO:0003677">
    <property type="term" value="F:DNA binding"/>
    <property type="evidence" value="ECO:0007669"/>
    <property type="project" value="InterPro"/>
</dbReference>
<proteinExistence type="predicted"/>
<name>A0A318PSS3_9PROT</name>
<dbReference type="Proteomes" id="UP000248301">
    <property type="component" value="Unassembled WGS sequence"/>
</dbReference>
<keyword evidence="1" id="KW-0489">Methyltransferase</keyword>
<protein>
    <submittedName>
        <fullName evidence="1">Adenine methyltransferase</fullName>
    </submittedName>
</protein>
<dbReference type="Pfam" id="PF05869">
    <property type="entry name" value="Dam"/>
    <property type="match status" value="1"/>
</dbReference>
<comment type="caution">
    <text evidence="1">The sequence shown here is derived from an EMBL/GenBank/DDBJ whole genome shotgun (WGS) entry which is preliminary data.</text>
</comment>
<keyword evidence="1" id="KW-0808">Transferase</keyword>
<dbReference type="GO" id="GO:0009007">
    <property type="term" value="F:site-specific DNA-methyltransferase (adenine-specific) activity"/>
    <property type="evidence" value="ECO:0007669"/>
    <property type="project" value="InterPro"/>
</dbReference>
<evidence type="ECO:0000313" key="2">
    <source>
        <dbReference type="Proteomes" id="UP000248301"/>
    </source>
</evidence>
<dbReference type="GO" id="GO:0032259">
    <property type="term" value="P:methylation"/>
    <property type="evidence" value="ECO:0007669"/>
    <property type="project" value="UniProtKB-KW"/>
</dbReference>
<dbReference type="GO" id="GO:0009307">
    <property type="term" value="P:DNA restriction-modification system"/>
    <property type="evidence" value="ECO:0007669"/>
    <property type="project" value="InterPro"/>
</dbReference>
<dbReference type="OrthoDB" id="189843at2"/>
<dbReference type="AlphaFoldDB" id="A0A318PSS3"/>
<evidence type="ECO:0000313" key="1">
    <source>
        <dbReference type="EMBL" id="PYD63530.1"/>
    </source>
</evidence>
<dbReference type="EMBL" id="NKUF01000010">
    <property type="protein sequence ID" value="PYD63530.1"/>
    <property type="molecule type" value="Genomic_DNA"/>
</dbReference>
<reference evidence="1 2" key="1">
    <citation type="submission" date="2017-07" db="EMBL/GenBank/DDBJ databases">
        <title>A draft genome sequence of Gluconacetobacter entanii LTH 4560.</title>
        <authorList>
            <person name="Skraban J."/>
            <person name="Cleenwerck I."/>
            <person name="Vandamme P."/>
            <person name="Trcek J."/>
        </authorList>
    </citation>
    <scope>NUCLEOTIDE SEQUENCE [LARGE SCALE GENOMIC DNA]</scope>
    <source>
        <strain evidence="1 2">LTH 4560</strain>
    </source>
</reference>
<sequence>MKPHHAAPGQSDEWFTPPEIFEALGVTFDLDVAQPETGRAFLSVPCRRFLTVSDNGLTAPWDGFVWMNPPFGGRNGVVPWLRRFMDHANGIACVNALTSSGWFHDFAPHADALLFPRGKTKFLRPDGTRGNSPGNGVVLIGAGMQAVEALADAHRKGFGLNTMIVDGNAA</sequence>